<evidence type="ECO:0000256" key="2">
    <source>
        <dbReference type="ARBA" id="ARBA00023235"/>
    </source>
</evidence>
<dbReference type="InterPro" id="IPR046348">
    <property type="entry name" value="SIS_dom_sf"/>
</dbReference>
<evidence type="ECO:0000313" key="4">
    <source>
        <dbReference type="EMBL" id="NWJ20092.1"/>
    </source>
</evidence>
<dbReference type="Pfam" id="PF01380">
    <property type="entry name" value="SIS"/>
    <property type="match status" value="1"/>
</dbReference>
<dbReference type="AlphaFoldDB" id="A0A7K4M7P9"/>
<name>A0A7K4M7P9_9ARCH</name>
<dbReference type="GO" id="GO:0097367">
    <property type="term" value="F:carbohydrate derivative binding"/>
    <property type="evidence" value="ECO:0007669"/>
    <property type="project" value="InterPro"/>
</dbReference>
<comment type="similarity">
    <text evidence="1">Belongs to the PGI/PMI family.</text>
</comment>
<dbReference type="Proteomes" id="UP000587702">
    <property type="component" value="Unassembled WGS sequence"/>
</dbReference>
<dbReference type="InterPro" id="IPR035484">
    <property type="entry name" value="SIS_PGI/PMI_1"/>
</dbReference>
<comment type="caution">
    <text evidence="4">The sequence shown here is derived from an EMBL/GenBank/DDBJ whole genome shotgun (WGS) entry which is preliminary data.</text>
</comment>
<evidence type="ECO:0000259" key="3">
    <source>
        <dbReference type="PROSITE" id="PS51464"/>
    </source>
</evidence>
<dbReference type="GO" id="GO:0005975">
    <property type="term" value="P:carbohydrate metabolic process"/>
    <property type="evidence" value="ECO:0007669"/>
    <property type="project" value="InterPro"/>
</dbReference>
<dbReference type="GO" id="GO:0004476">
    <property type="term" value="F:mannose-6-phosphate isomerase activity"/>
    <property type="evidence" value="ECO:0007669"/>
    <property type="project" value="InterPro"/>
</dbReference>
<dbReference type="CDD" id="cd05017">
    <property type="entry name" value="SIS_PGI_PMI_1"/>
    <property type="match status" value="1"/>
</dbReference>
<dbReference type="EMBL" id="JACATI010000002">
    <property type="protein sequence ID" value="NWJ20092.1"/>
    <property type="molecule type" value="Genomic_DNA"/>
</dbReference>
<dbReference type="PROSITE" id="PS51464">
    <property type="entry name" value="SIS"/>
    <property type="match status" value="1"/>
</dbReference>
<dbReference type="SUPFAM" id="SSF53697">
    <property type="entry name" value="SIS domain"/>
    <property type="match status" value="1"/>
</dbReference>
<dbReference type="CDD" id="cd05637">
    <property type="entry name" value="SIS_PGI_PMI_2"/>
    <property type="match status" value="1"/>
</dbReference>
<reference evidence="4 5" key="1">
    <citation type="journal article" date="2019" name="Environ. Microbiol.">
        <title>Genomics insights into ecotype formation of ammonia-oxidizing archaea in the deep ocean.</title>
        <authorList>
            <person name="Wang Y."/>
            <person name="Huang J.M."/>
            <person name="Cui G.J."/>
            <person name="Nunoura T."/>
            <person name="Takaki Y."/>
            <person name="Li W.L."/>
            <person name="Li J."/>
            <person name="Gao Z.M."/>
            <person name="Takai K."/>
            <person name="Zhang A.Q."/>
            <person name="Stepanauskas R."/>
        </authorList>
    </citation>
    <scope>NUCLEOTIDE SEQUENCE [LARGE SCALE GENOMIC DNA]</scope>
    <source>
        <strain evidence="4 5">L14</strain>
    </source>
</reference>
<protein>
    <submittedName>
        <fullName evidence="4">SIS domain-containing protein</fullName>
    </submittedName>
</protein>
<dbReference type="InterPro" id="IPR001347">
    <property type="entry name" value="SIS_dom"/>
</dbReference>
<feature type="domain" description="SIS" evidence="3">
    <location>
        <begin position="22"/>
        <end position="181"/>
    </location>
</feature>
<organism evidence="4 5">
    <name type="scientific">Marine Group I thaumarchaeote</name>
    <dbReference type="NCBI Taxonomy" id="2511932"/>
    <lineage>
        <taxon>Archaea</taxon>
        <taxon>Nitrososphaerota</taxon>
        <taxon>Marine Group I</taxon>
    </lineage>
</organism>
<keyword evidence="2" id="KW-0413">Isomerase</keyword>
<sequence length="323" mass="35659">MYQIYDDWPELAKAAYSTNLESIEITGKIDHIVFAGMGGSGAVGDLFAAILSKSNIHVTLVKGYLLPKTVDSSTLVITTSVSGNTMETLTVLKSASKLNCHTVAFSSGGVMETFCKNNSIPFRKIPQIHSPRASFVTFVYSILAVLQKIIPISDIDVNHSILSLNQMHEKINSTNLTDTNPALSLSQWISGIPLVYYPHGLQSAAIRLKSSLQENSKTHCIAEDVIEACHNGVVAWERDSVVQPILLQGVDDYTKTKQRFEIISAYFDEKNIPYYSINSGTGNILSKLISLIYLFDYSTIYRAILLQVDPSPVKSIDYIKNKL</sequence>
<dbReference type="Gene3D" id="3.40.50.10490">
    <property type="entry name" value="Glucose-6-phosphate isomerase like protein, domain 1"/>
    <property type="match status" value="2"/>
</dbReference>
<dbReference type="InterPro" id="IPR019490">
    <property type="entry name" value="Glu6P/Mann6P_isomerase_C"/>
</dbReference>
<gene>
    <name evidence="4" type="ORF">HX860_03350</name>
</gene>
<dbReference type="GO" id="GO:1901135">
    <property type="term" value="P:carbohydrate derivative metabolic process"/>
    <property type="evidence" value="ECO:0007669"/>
    <property type="project" value="InterPro"/>
</dbReference>
<proteinExistence type="inferred from homology"/>
<accession>A0A7K4M7P9</accession>
<evidence type="ECO:0000313" key="5">
    <source>
        <dbReference type="Proteomes" id="UP000587702"/>
    </source>
</evidence>
<dbReference type="GO" id="GO:0004347">
    <property type="term" value="F:glucose-6-phosphate isomerase activity"/>
    <property type="evidence" value="ECO:0007669"/>
    <property type="project" value="InterPro"/>
</dbReference>
<evidence type="ECO:0000256" key="1">
    <source>
        <dbReference type="ARBA" id="ARBA00010523"/>
    </source>
</evidence>
<dbReference type="Pfam" id="PF10432">
    <property type="entry name" value="bact-PGI_C"/>
    <property type="match status" value="1"/>
</dbReference>